<evidence type="ECO:0000259" key="1">
    <source>
        <dbReference type="SMART" id="SM00974"/>
    </source>
</evidence>
<evidence type="ECO:0000313" key="2">
    <source>
        <dbReference type="EMBL" id="PIR95121.1"/>
    </source>
</evidence>
<feature type="domain" description="Bacteriophage T5 Orf172 DNA-binding" evidence="1">
    <location>
        <begin position="10"/>
        <end position="91"/>
    </location>
</feature>
<organism evidence="2 3">
    <name type="scientific">Candidatus Falkowbacteria bacterium CG10_big_fil_rev_8_21_14_0_10_37_6</name>
    <dbReference type="NCBI Taxonomy" id="1974563"/>
    <lineage>
        <taxon>Bacteria</taxon>
        <taxon>Candidatus Falkowiibacteriota</taxon>
    </lineage>
</organism>
<proteinExistence type="predicted"/>
<name>A0A2H0V7T4_9BACT</name>
<gene>
    <name evidence="2" type="ORF">COT95_00430</name>
</gene>
<dbReference type="AlphaFoldDB" id="A0A2H0V7T4"/>
<dbReference type="InterPro" id="IPR018306">
    <property type="entry name" value="Phage_T5_Orf172_DNA-bd"/>
</dbReference>
<dbReference type="EMBL" id="PFAN01000027">
    <property type="protein sequence ID" value="PIR95121.1"/>
    <property type="molecule type" value="Genomic_DNA"/>
</dbReference>
<dbReference type="SMART" id="SM00974">
    <property type="entry name" value="T5orf172"/>
    <property type="match status" value="1"/>
</dbReference>
<protein>
    <recommendedName>
        <fullName evidence="1">Bacteriophage T5 Orf172 DNA-binding domain-containing protein</fullName>
    </recommendedName>
</protein>
<dbReference type="Pfam" id="PF10544">
    <property type="entry name" value="T5orf172"/>
    <property type="match status" value="1"/>
</dbReference>
<sequence>MKGIIYIMRTAVSGLIKIGQTGTGNYQERMRNLEANGYYNVSGLKRFFAIELEDYSDKENLLKEIFNKHQVGNSELFALDYDLVRQLLLSFDGKVIYPKDVNKEKEFDEVSKAREQGVRFSFYKKGIKDGEEIVFIADKEITAKVVGEREVEYGEQIWKLAPLTYKIYEQKRELNESGAYQGAAYWQYKGKRLRDLPDIN</sequence>
<comment type="caution">
    <text evidence="2">The sequence shown here is derived from an EMBL/GenBank/DDBJ whole genome shotgun (WGS) entry which is preliminary data.</text>
</comment>
<evidence type="ECO:0000313" key="3">
    <source>
        <dbReference type="Proteomes" id="UP000228614"/>
    </source>
</evidence>
<dbReference type="Proteomes" id="UP000228614">
    <property type="component" value="Unassembled WGS sequence"/>
</dbReference>
<reference evidence="3" key="1">
    <citation type="submission" date="2017-09" db="EMBL/GenBank/DDBJ databases">
        <title>Depth-based differentiation of microbial function through sediment-hosted aquifers and enrichment of novel symbionts in the deep terrestrial subsurface.</title>
        <authorList>
            <person name="Probst A.J."/>
            <person name="Ladd B."/>
            <person name="Jarett J.K."/>
            <person name="Geller-Mcgrath D.E."/>
            <person name="Sieber C.M.K."/>
            <person name="Emerson J.B."/>
            <person name="Anantharaman K."/>
            <person name="Thomas B.C."/>
            <person name="Malmstrom R."/>
            <person name="Stieglmeier M."/>
            <person name="Klingl A."/>
            <person name="Woyke T."/>
            <person name="Ryan C.M."/>
            <person name="Banfield J.F."/>
        </authorList>
    </citation>
    <scope>NUCLEOTIDE SEQUENCE [LARGE SCALE GENOMIC DNA]</scope>
</reference>
<accession>A0A2H0V7T4</accession>